<feature type="transmembrane region" description="Helical" evidence="3">
    <location>
        <begin position="45"/>
        <end position="65"/>
    </location>
</feature>
<dbReference type="GO" id="GO:0016491">
    <property type="term" value="F:oxidoreductase activity"/>
    <property type="evidence" value="ECO:0007669"/>
    <property type="project" value="UniProtKB-KW"/>
</dbReference>
<dbReference type="Proteomes" id="UP000678393">
    <property type="component" value="Unassembled WGS sequence"/>
</dbReference>
<feature type="transmembrane region" description="Helical" evidence="3">
    <location>
        <begin position="71"/>
        <end position="90"/>
    </location>
</feature>
<dbReference type="InterPro" id="IPR020904">
    <property type="entry name" value="Sc_DH/Rdtase_CS"/>
</dbReference>
<evidence type="ECO:0000256" key="2">
    <source>
        <dbReference type="RuleBase" id="RU000363"/>
    </source>
</evidence>
<keyword evidence="5" id="KW-1185">Reference proteome</keyword>
<comment type="similarity">
    <text evidence="2">Belongs to the short-chain dehydrogenases/reductases (SDR) family.</text>
</comment>
<accession>A0A8S3YIK3</accession>
<dbReference type="PANTHER" id="PTHR43313:SF36">
    <property type="entry name" value="D-BETA-HYDROXYBUTYRATE DEHYDROGENASE, MITOCHONDRIAL"/>
    <property type="match status" value="1"/>
</dbReference>
<keyword evidence="1" id="KW-0560">Oxidoreductase</keyword>
<dbReference type="PROSITE" id="PS00061">
    <property type="entry name" value="ADH_SHORT"/>
    <property type="match status" value="1"/>
</dbReference>
<dbReference type="PRINTS" id="PR00081">
    <property type="entry name" value="GDHRDH"/>
</dbReference>
<dbReference type="Gene3D" id="3.40.50.720">
    <property type="entry name" value="NAD(P)-binding Rossmann-like Domain"/>
    <property type="match status" value="1"/>
</dbReference>
<dbReference type="SUPFAM" id="SSF51735">
    <property type="entry name" value="NAD(P)-binding Rossmann-fold domains"/>
    <property type="match status" value="1"/>
</dbReference>
<dbReference type="AlphaFoldDB" id="A0A8S3YIK3"/>
<sequence length="391" mass="42871">MEIDIQDELNRDGLIIYSVLYSSVTVAFAAAVLTKFLTNEFRFGFRSFLSLIILFLGEPLCQFLVKGPGGLVIFSVGCLIIYSVLPASHLPAQNKAVLITGCDSGFGHALTLKLDSMGMQVFAGCLEDKGPGAVELRNKCSDKLTILKLDVTDAKDIEAASAYISNKLGDEGLWGLVNNAGVWCFAELEMTSDKIVQKIMDVNLFGAVRVTKSVLPLIKKAHGRIVNVSSLLGRVSLEGNGAYSMSKHALVAYTNTLRLEMKKWGVDVCIVEPTGFFTGNSQEHVLRKTKEEVWATLDAATQEVYGKDYLEAVYTHIQASVQRHPKDLTPVIRCIRSGLLSKRPRERFPCGPGAEILIFLHSVLPVWAADYLSSSISILPKHLRPKALPVK</sequence>
<dbReference type="PRINTS" id="PR00080">
    <property type="entry name" value="SDRFAMILY"/>
</dbReference>
<dbReference type="InterPro" id="IPR002347">
    <property type="entry name" value="SDR_fam"/>
</dbReference>
<proteinExistence type="inferred from homology"/>
<dbReference type="OrthoDB" id="294295at2759"/>
<protein>
    <submittedName>
        <fullName evidence="4">Uncharacterized protein</fullName>
    </submittedName>
</protein>
<name>A0A8S3YIK3_9EUPU</name>
<dbReference type="EMBL" id="CAJHNH020000218">
    <property type="protein sequence ID" value="CAG5116158.1"/>
    <property type="molecule type" value="Genomic_DNA"/>
</dbReference>
<feature type="transmembrane region" description="Helical" evidence="3">
    <location>
        <begin position="14"/>
        <end position="33"/>
    </location>
</feature>
<reference evidence="4" key="1">
    <citation type="submission" date="2021-04" db="EMBL/GenBank/DDBJ databases">
        <authorList>
            <consortium name="Molecular Ecology Group"/>
        </authorList>
    </citation>
    <scope>NUCLEOTIDE SEQUENCE</scope>
</reference>
<organism evidence="4 5">
    <name type="scientific">Candidula unifasciata</name>
    <dbReference type="NCBI Taxonomy" id="100452"/>
    <lineage>
        <taxon>Eukaryota</taxon>
        <taxon>Metazoa</taxon>
        <taxon>Spiralia</taxon>
        <taxon>Lophotrochozoa</taxon>
        <taxon>Mollusca</taxon>
        <taxon>Gastropoda</taxon>
        <taxon>Heterobranchia</taxon>
        <taxon>Euthyneura</taxon>
        <taxon>Panpulmonata</taxon>
        <taxon>Eupulmonata</taxon>
        <taxon>Stylommatophora</taxon>
        <taxon>Helicina</taxon>
        <taxon>Helicoidea</taxon>
        <taxon>Geomitridae</taxon>
        <taxon>Candidula</taxon>
    </lineage>
</organism>
<gene>
    <name evidence="4" type="ORF">CUNI_LOCUS1716</name>
</gene>
<keyword evidence="3" id="KW-1133">Transmembrane helix</keyword>
<dbReference type="InterPro" id="IPR036291">
    <property type="entry name" value="NAD(P)-bd_dom_sf"/>
</dbReference>
<evidence type="ECO:0000256" key="3">
    <source>
        <dbReference type="SAM" id="Phobius"/>
    </source>
</evidence>
<dbReference type="Pfam" id="PF00106">
    <property type="entry name" value="adh_short"/>
    <property type="match status" value="1"/>
</dbReference>
<evidence type="ECO:0000256" key="1">
    <source>
        <dbReference type="ARBA" id="ARBA00023002"/>
    </source>
</evidence>
<evidence type="ECO:0000313" key="4">
    <source>
        <dbReference type="EMBL" id="CAG5116158.1"/>
    </source>
</evidence>
<dbReference type="PANTHER" id="PTHR43313">
    <property type="entry name" value="SHORT-CHAIN DEHYDROGENASE/REDUCTASE FAMILY 9C"/>
    <property type="match status" value="1"/>
</dbReference>
<comment type="caution">
    <text evidence="4">The sequence shown here is derived from an EMBL/GenBank/DDBJ whole genome shotgun (WGS) entry which is preliminary data.</text>
</comment>
<keyword evidence="3" id="KW-0472">Membrane</keyword>
<dbReference type="GO" id="GO:0008202">
    <property type="term" value="P:steroid metabolic process"/>
    <property type="evidence" value="ECO:0007669"/>
    <property type="project" value="TreeGrafter"/>
</dbReference>
<evidence type="ECO:0000313" key="5">
    <source>
        <dbReference type="Proteomes" id="UP000678393"/>
    </source>
</evidence>
<keyword evidence="3" id="KW-0812">Transmembrane</keyword>